<sequence>MNTQRVKIRRIVEQTPEIRSYELVPCDGSSVKFTPGDHIDVCVGDGIVRQYSLWNAPKDCDAYHIGVKRETNGRGGSAAMHALNEGDEIEVGLPRNNFELRSDEGPVILIAGGIGITPVLAMARHLQSVNRKCVLHLFARSAEHVPFKSELTALDEAPVYLGLVPPTLNAVLTGILSNPPADARLYFCGPGPFMDLIEQLAKNCGWKSDRVHLERFSVDAATLELDGDSFEVVLQKSGVTLTVEEDQTIIGAMEAAGLEPMTSCEQGVCGTCLTTVLEGEPDHRDFYLNPTEKESGTLILPCVSRCKGKKLVLDL</sequence>
<dbReference type="GeneID" id="34783462"/>
<evidence type="ECO:0000313" key="10">
    <source>
        <dbReference type="Proteomes" id="UP000056109"/>
    </source>
</evidence>
<dbReference type="SUPFAM" id="SSF63380">
    <property type="entry name" value="Riboflavin synthase domain-like"/>
    <property type="match status" value="1"/>
</dbReference>
<dbReference type="InterPro" id="IPR036010">
    <property type="entry name" value="2Fe-2S_ferredoxin-like_sf"/>
</dbReference>
<evidence type="ECO:0000256" key="2">
    <source>
        <dbReference type="ARBA" id="ARBA00022714"/>
    </source>
</evidence>
<dbReference type="PANTHER" id="PTHR47354:SF1">
    <property type="entry name" value="CARNITINE MONOOXYGENASE REDUCTASE SUBUNIT"/>
    <property type="match status" value="1"/>
</dbReference>
<evidence type="ECO:0000313" key="9">
    <source>
        <dbReference type="EMBL" id="CEF41732.1"/>
    </source>
</evidence>
<dbReference type="CDD" id="cd00207">
    <property type="entry name" value="fer2"/>
    <property type="match status" value="1"/>
</dbReference>
<dbReference type="PROSITE" id="PS51085">
    <property type="entry name" value="2FE2S_FER_2"/>
    <property type="match status" value="1"/>
</dbReference>
<feature type="domain" description="FAD-binding FR-type" evidence="8">
    <location>
        <begin position="1"/>
        <end position="101"/>
    </location>
</feature>
<keyword evidence="6" id="KW-0411">Iron-sulfur</keyword>
<dbReference type="EMBL" id="LN606600">
    <property type="protein sequence ID" value="CEF41732.1"/>
    <property type="molecule type" value="Genomic_DNA"/>
</dbReference>
<dbReference type="KEGG" id="asz:ASN_2442"/>
<dbReference type="InterPro" id="IPR006058">
    <property type="entry name" value="2Fe2S_fd_BS"/>
</dbReference>
<protein>
    <submittedName>
        <fullName evidence="9">Vanillate monooxygenase</fullName>
        <ecNumber evidence="9">1.14.13.82</ecNumber>
    </submittedName>
</protein>
<reference evidence="10" key="1">
    <citation type="submission" date="2014-09" db="EMBL/GenBank/DDBJ databases">
        <authorList>
            <person name="Illeghems K.G."/>
        </authorList>
    </citation>
    <scope>NUCLEOTIDE SEQUENCE [LARGE SCALE GENOMIC DNA]</scope>
    <source>
        <strain evidence="10">108B</strain>
    </source>
</reference>
<dbReference type="CDD" id="cd06185">
    <property type="entry name" value="PDR_like"/>
    <property type="match status" value="1"/>
</dbReference>
<dbReference type="EC" id="1.14.13.82" evidence="9"/>
<dbReference type="GO" id="GO:0046872">
    <property type="term" value="F:metal ion binding"/>
    <property type="evidence" value="ECO:0007669"/>
    <property type="project" value="UniProtKB-KW"/>
</dbReference>
<evidence type="ECO:0000256" key="4">
    <source>
        <dbReference type="ARBA" id="ARBA00023002"/>
    </source>
</evidence>
<dbReference type="SUPFAM" id="SSF52343">
    <property type="entry name" value="Ferredoxin reductase-like, C-terminal NADP-linked domain"/>
    <property type="match status" value="1"/>
</dbReference>
<dbReference type="GO" id="GO:0018489">
    <property type="term" value="F:vanillate monooxygenase activity"/>
    <property type="evidence" value="ECO:0007669"/>
    <property type="project" value="UniProtKB-EC"/>
</dbReference>
<organism evidence="9 10">
    <name type="scientific">Acetobacter senegalensis</name>
    <dbReference type="NCBI Taxonomy" id="446692"/>
    <lineage>
        <taxon>Bacteria</taxon>
        <taxon>Pseudomonadati</taxon>
        <taxon>Pseudomonadota</taxon>
        <taxon>Alphaproteobacteria</taxon>
        <taxon>Acetobacterales</taxon>
        <taxon>Acetobacteraceae</taxon>
        <taxon>Acetobacter</taxon>
    </lineage>
</organism>
<dbReference type="Gene3D" id="3.10.20.30">
    <property type="match status" value="1"/>
</dbReference>
<evidence type="ECO:0000256" key="1">
    <source>
        <dbReference type="ARBA" id="ARBA00022630"/>
    </source>
</evidence>
<evidence type="ECO:0000259" key="8">
    <source>
        <dbReference type="PROSITE" id="PS51384"/>
    </source>
</evidence>
<gene>
    <name evidence="9" type="primary">vanB</name>
    <name evidence="9" type="ORF">ASN_2442</name>
</gene>
<keyword evidence="9" id="KW-0503">Monooxygenase</keyword>
<dbReference type="InterPro" id="IPR050415">
    <property type="entry name" value="MRET"/>
</dbReference>
<keyword evidence="10" id="KW-1185">Reference proteome</keyword>
<dbReference type="Proteomes" id="UP000056109">
    <property type="component" value="Chromosome I"/>
</dbReference>
<dbReference type="InterPro" id="IPR039261">
    <property type="entry name" value="FNR_nucleotide-bd"/>
</dbReference>
<dbReference type="AlphaFoldDB" id="A0A0U5EWR7"/>
<evidence type="ECO:0000259" key="7">
    <source>
        <dbReference type="PROSITE" id="PS51085"/>
    </source>
</evidence>
<name>A0A0U5EWR7_9PROT</name>
<dbReference type="InterPro" id="IPR001041">
    <property type="entry name" value="2Fe-2S_ferredoxin-type"/>
</dbReference>
<keyword evidence="5" id="KW-0408">Iron</keyword>
<dbReference type="Pfam" id="PF00111">
    <property type="entry name" value="Fer2"/>
    <property type="match status" value="1"/>
</dbReference>
<dbReference type="Gene3D" id="3.40.50.80">
    <property type="entry name" value="Nucleotide-binding domain of ferredoxin-NADP reductase (FNR) module"/>
    <property type="match status" value="1"/>
</dbReference>
<dbReference type="PANTHER" id="PTHR47354">
    <property type="entry name" value="NADH OXIDOREDUCTASE HCR"/>
    <property type="match status" value="1"/>
</dbReference>
<accession>A0A0U5EWR7</accession>
<dbReference type="PRINTS" id="PR00409">
    <property type="entry name" value="PHDIOXRDTASE"/>
</dbReference>
<keyword evidence="3" id="KW-0479">Metal-binding</keyword>
<dbReference type="PATRIC" id="fig|446692.3.peg.2542"/>
<keyword evidence="2" id="KW-0001">2Fe-2S</keyword>
<evidence type="ECO:0000256" key="3">
    <source>
        <dbReference type="ARBA" id="ARBA00022723"/>
    </source>
</evidence>
<dbReference type="InterPro" id="IPR012675">
    <property type="entry name" value="Beta-grasp_dom_sf"/>
</dbReference>
<dbReference type="RefSeq" id="WP_007396220.1">
    <property type="nucleotide sequence ID" value="NZ_JAIMFP010000020.1"/>
</dbReference>
<dbReference type="InterPro" id="IPR017927">
    <property type="entry name" value="FAD-bd_FR_type"/>
</dbReference>
<keyword evidence="1" id="KW-0285">Flavoprotein</keyword>
<keyword evidence="4 9" id="KW-0560">Oxidoreductase</keyword>
<evidence type="ECO:0000256" key="5">
    <source>
        <dbReference type="ARBA" id="ARBA00023004"/>
    </source>
</evidence>
<dbReference type="PROSITE" id="PS00197">
    <property type="entry name" value="2FE2S_FER_1"/>
    <property type="match status" value="1"/>
</dbReference>
<proteinExistence type="predicted"/>
<feature type="domain" description="2Fe-2S ferredoxin-type" evidence="7">
    <location>
        <begin position="230"/>
        <end position="315"/>
    </location>
</feature>
<evidence type="ECO:0000256" key="6">
    <source>
        <dbReference type="ARBA" id="ARBA00023014"/>
    </source>
</evidence>
<dbReference type="PROSITE" id="PS51384">
    <property type="entry name" value="FAD_FR"/>
    <property type="match status" value="1"/>
</dbReference>
<dbReference type="InterPro" id="IPR017938">
    <property type="entry name" value="Riboflavin_synthase-like_b-brl"/>
</dbReference>
<dbReference type="Gene3D" id="2.40.30.10">
    <property type="entry name" value="Translation factors"/>
    <property type="match status" value="1"/>
</dbReference>
<dbReference type="GO" id="GO:0051537">
    <property type="term" value="F:2 iron, 2 sulfur cluster binding"/>
    <property type="evidence" value="ECO:0007669"/>
    <property type="project" value="UniProtKB-KW"/>
</dbReference>
<dbReference type="SUPFAM" id="SSF54292">
    <property type="entry name" value="2Fe-2S ferredoxin-like"/>
    <property type="match status" value="1"/>
</dbReference>